<evidence type="ECO:0000313" key="2">
    <source>
        <dbReference type="EMBL" id="MDB7085486.1"/>
    </source>
</evidence>
<dbReference type="EMBL" id="JAQLKE010000041">
    <property type="protein sequence ID" value="MDB7085486.1"/>
    <property type="molecule type" value="Genomic_DNA"/>
</dbReference>
<comment type="caution">
    <text evidence="2">The sequence shown here is derived from an EMBL/GenBank/DDBJ whole genome shotgun (WGS) entry which is preliminary data.</text>
</comment>
<evidence type="ECO:0000313" key="3">
    <source>
        <dbReference type="Proteomes" id="UP001211987"/>
    </source>
</evidence>
<reference evidence="2" key="1">
    <citation type="submission" date="2023-01" db="EMBL/GenBank/DDBJ databases">
        <title>Human gut microbiome strain richness.</title>
        <authorList>
            <person name="Chen-Liaw A."/>
        </authorList>
    </citation>
    <scope>NUCLEOTIDE SEQUENCE</scope>
    <source>
        <strain evidence="2">1001217st2_G6_1001217B_191108</strain>
    </source>
</reference>
<dbReference type="Gene3D" id="3.90.105.50">
    <property type="match status" value="1"/>
</dbReference>
<dbReference type="InterPro" id="IPR041657">
    <property type="entry name" value="HTH_17"/>
</dbReference>
<dbReference type="InterPro" id="IPR010093">
    <property type="entry name" value="SinI_DNA-bd"/>
</dbReference>
<dbReference type="AlphaFoldDB" id="A0AB35IP99"/>
<dbReference type="Pfam" id="PF12728">
    <property type="entry name" value="HTH_17"/>
    <property type="match status" value="1"/>
</dbReference>
<organism evidence="2 3">
    <name type="scientific">Thomasclavelia ramosa</name>
    <dbReference type="NCBI Taxonomy" id="1547"/>
    <lineage>
        <taxon>Bacteria</taxon>
        <taxon>Bacillati</taxon>
        <taxon>Bacillota</taxon>
        <taxon>Erysipelotrichia</taxon>
        <taxon>Erysipelotrichales</taxon>
        <taxon>Coprobacillaceae</taxon>
        <taxon>Thomasclavelia</taxon>
    </lineage>
</organism>
<protein>
    <submittedName>
        <fullName evidence="2">Helix-turn-helix domain-containing protein</fullName>
    </submittedName>
</protein>
<name>A0AB35IP99_9FIRM</name>
<feature type="domain" description="Helix-turn-helix" evidence="1">
    <location>
        <begin position="1"/>
        <end position="38"/>
    </location>
</feature>
<dbReference type="NCBIfam" id="TIGR01764">
    <property type="entry name" value="excise"/>
    <property type="match status" value="1"/>
</dbReference>
<evidence type="ECO:0000259" key="1">
    <source>
        <dbReference type="Pfam" id="PF12728"/>
    </source>
</evidence>
<dbReference type="GO" id="GO:0003677">
    <property type="term" value="F:DNA binding"/>
    <property type="evidence" value="ECO:0007669"/>
    <property type="project" value="InterPro"/>
</dbReference>
<accession>A0AB35IP99</accession>
<gene>
    <name evidence="2" type="ORF">PM738_16885</name>
</gene>
<dbReference type="RefSeq" id="WP_117562792.1">
    <property type="nucleotide sequence ID" value="NZ_JAQLKE010000041.1"/>
</dbReference>
<proteinExistence type="predicted"/>
<sequence>MTVNEFAEATGIHYATVRKLIKEEKIYYFRLGKRYYINYPKTMEHLYSSPLNDILWTKPKNKA</sequence>
<dbReference type="InterPro" id="IPR038148">
    <property type="entry name" value="Tn1545/Tn916_Xis"/>
</dbReference>
<dbReference type="Proteomes" id="UP001211987">
    <property type="component" value="Unassembled WGS sequence"/>
</dbReference>